<dbReference type="InterPro" id="IPR013320">
    <property type="entry name" value="ConA-like_dom_sf"/>
</dbReference>
<dbReference type="Proteomes" id="UP000184510">
    <property type="component" value="Unassembled WGS sequence"/>
</dbReference>
<proteinExistence type="inferred from homology"/>
<evidence type="ECO:0000313" key="9">
    <source>
        <dbReference type="Proteomes" id="UP000184510"/>
    </source>
</evidence>
<dbReference type="InterPro" id="IPR011040">
    <property type="entry name" value="Sialidase"/>
</dbReference>
<dbReference type="InterPro" id="IPR036278">
    <property type="entry name" value="Sialidase_sf"/>
</dbReference>
<sequence length="753" mass="80900">MQPLTRLTSVALLSLCVTSLCQAAPEYSVTTVFTSGEGYPVYRIPAIIKAANGDLLAFCEGRSSYSDGGDIDLVMKRSTDNGATWGNLQLVHEEGGTAPITIGNPAPVLDATTGHVHLLFTRENDTVFHMKSTDHGATWSTPTEITSNVKLPDWGWYATGPCHGIQLTRGSQAGRLVIPANHRVGTNGSDSGAFGAQIIYSDDHGATWQMSAYADAANGAAPNETTLVELNTPGIADDTGTGSHIYINSRDYSSDAGNRSEAYSGDGGNTYTTAYDGNSHFVTPICQGSLVRFSAIDQGAATNRIIFSSPNGSSRSNGSLWMTTDESLTWSQPKQLFDGLFAYSDMVKTADDNLGVLFETGDSTGGYKFIKFIRVNEEWLDVPAPPAESPASAFWGFEEKTAGAQVDTTNASILDTAVDGNARHLTAVSAIPYTASSTGYPNCTALSFSGDTSIYIADSQTGNNFDFAADDTFSIETVFRVPNGHNSSSAIIAKDLGSNQPSWWLRMESSGIIRFLVSDSTQEAIATSESITVNDGNWHHLVAIKNGDTKRLKLILDGVLITDIEDTTTGSHANSQSLRIGRFNSGSHAFTGEIDYVRIALKELSAADFLQTHDQKDIDKDAIPDIYEKSITGNTRTLGNGDTDGDNIPDLIEYLTGSDEMSPSDQPLIQLNQASTDDTYTFIHHLRDLPEWLSLTAEYSNDLVEWSNVPVGGTSSTNRVDSGNGLSQVTHTITAPNHSKIFARLRLTDSRTP</sequence>
<dbReference type="SUPFAM" id="SSF49899">
    <property type="entry name" value="Concanavalin A-like lectins/glucanases"/>
    <property type="match status" value="1"/>
</dbReference>
<comment type="similarity">
    <text evidence="2">Belongs to the glycosyl hydrolase 33 family.</text>
</comment>
<dbReference type="EC" id="3.2.1.18" evidence="3"/>
<dbReference type="AlphaFoldDB" id="A0A1M6KLJ9"/>
<feature type="domain" description="Laminin G" evidence="7">
    <location>
        <begin position="445"/>
        <end position="622"/>
    </location>
</feature>
<keyword evidence="4 6" id="KW-0732">Signal</keyword>
<dbReference type="SUPFAM" id="SSF50939">
    <property type="entry name" value="Sialidases"/>
    <property type="match status" value="1"/>
</dbReference>
<feature type="chain" id="PRO_5012160958" description="exo-alpha-sialidase" evidence="6">
    <location>
        <begin position="24"/>
        <end position="753"/>
    </location>
</feature>
<dbReference type="PANTHER" id="PTHR10628">
    <property type="entry name" value="SIALIDASE"/>
    <property type="match status" value="1"/>
</dbReference>
<comment type="catalytic activity">
    <reaction evidence="1">
        <text>Hydrolysis of alpha-(2-&gt;3)-, alpha-(2-&gt;6)-, alpha-(2-&gt;8)- glycosidic linkages of terminal sialic acid residues in oligosaccharides, glycoproteins, glycolipids, colominic acid and synthetic substrates.</text>
        <dbReference type="EC" id="3.2.1.18"/>
    </reaction>
</comment>
<feature type="signal peptide" evidence="6">
    <location>
        <begin position="1"/>
        <end position="23"/>
    </location>
</feature>
<evidence type="ECO:0000256" key="4">
    <source>
        <dbReference type="ARBA" id="ARBA00022729"/>
    </source>
</evidence>
<dbReference type="CDD" id="cd15482">
    <property type="entry name" value="Sialidase_non-viral"/>
    <property type="match status" value="1"/>
</dbReference>
<evidence type="ECO:0000256" key="5">
    <source>
        <dbReference type="ARBA" id="ARBA00023157"/>
    </source>
</evidence>
<dbReference type="GO" id="GO:0009313">
    <property type="term" value="P:oligosaccharide catabolic process"/>
    <property type="evidence" value="ECO:0007669"/>
    <property type="project" value="TreeGrafter"/>
</dbReference>
<organism evidence="8 9">
    <name type="scientific">Rubritalea squalenifaciens DSM 18772</name>
    <dbReference type="NCBI Taxonomy" id="1123071"/>
    <lineage>
        <taxon>Bacteria</taxon>
        <taxon>Pseudomonadati</taxon>
        <taxon>Verrucomicrobiota</taxon>
        <taxon>Verrucomicrobiia</taxon>
        <taxon>Verrucomicrobiales</taxon>
        <taxon>Rubritaleaceae</taxon>
        <taxon>Rubritalea</taxon>
    </lineage>
</organism>
<protein>
    <recommendedName>
        <fullName evidence="3">exo-alpha-sialidase</fullName>
        <ecNumber evidence="3">3.2.1.18</ecNumber>
    </recommendedName>
</protein>
<dbReference type="InterPro" id="IPR006558">
    <property type="entry name" value="LamG-like"/>
</dbReference>
<dbReference type="PANTHER" id="PTHR10628:SF30">
    <property type="entry name" value="EXO-ALPHA-SIALIDASE"/>
    <property type="match status" value="1"/>
</dbReference>
<evidence type="ECO:0000256" key="6">
    <source>
        <dbReference type="SAM" id="SignalP"/>
    </source>
</evidence>
<dbReference type="Pfam" id="PF13385">
    <property type="entry name" value="Laminin_G_3"/>
    <property type="match status" value="1"/>
</dbReference>
<dbReference type="SMART" id="SM00560">
    <property type="entry name" value="LamGL"/>
    <property type="match status" value="1"/>
</dbReference>
<gene>
    <name evidence="8" type="ORF">SAMN02745181_2140</name>
</gene>
<dbReference type="Gene3D" id="2.120.10.10">
    <property type="match status" value="1"/>
</dbReference>
<dbReference type="RefSeq" id="WP_143183745.1">
    <property type="nucleotide sequence ID" value="NZ_FQYR01000004.1"/>
</dbReference>
<dbReference type="EMBL" id="FQYR01000004">
    <property type="protein sequence ID" value="SHJ59771.1"/>
    <property type="molecule type" value="Genomic_DNA"/>
</dbReference>
<evidence type="ECO:0000313" key="8">
    <source>
        <dbReference type="EMBL" id="SHJ59771.1"/>
    </source>
</evidence>
<name>A0A1M6KLJ9_9BACT</name>
<evidence type="ECO:0000256" key="2">
    <source>
        <dbReference type="ARBA" id="ARBA00009348"/>
    </source>
</evidence>
<dbReference type="GO" id="GO:0006689">
    <property type="term" value="P:ganglioside catabolic process"/>
    <property type="evidence" value="ECO:0007669"/>
    <property type="project" value="TreeGrafter"/>
</dbReference>
<evidence type="ECO:0000256" key="3">
    <source>
        <dbReference type="ARBA" id="ARBA00012733"/>
    </source>
</evidence>
<keyword evidence="5" id="KW-1015">Disulfide bond</keyword>
<dbReference type="GO" id="GO:0016020">
    <property type="term" value="C:membrane"/>
    <property type="evidence" value="ECO:0007669"/>
    <property type="project" value="TreeGrafter"/>
</dbReference>
<dbReference type="GO" id="GO:0005737">
    <property type="term" value="C:cytoplasm"/>
    <property type="evidence" value="ECO:0007669"/>
    <property type="project" value="TreeGrafter"/>
</dbReference>
<evidence type="ECO:0000259" key="7">
    <source>
        <dbReference type="PROSITE" id="PS50025"/>
    </source>
</evidence>
<reference evidence="8 9" key="1">
    <citation type="submission" date="2016-11" db="EMBL/GenBank/DDBJ databases">
        <authorList>
            <person name="Jaros S."/>
            <person name="Januszkiewicz K."/>
            <person name="Wedrychowicz H."/>
        </authorList>
    </citation>
    <scope>NUCLEOTIDE SEQUENCE [LARGE SCALE GENOMIC DNA]</scope>
    <source>
        <strain evidence="8 9">DSM 18772</strain>
    </source>
</reference>
<dbReference type="OrthoDB" id="7294637at2"/>
<dbReference type="PROSITE" id="PS50025">
    <property type="entry name" value="LAM_G_DOMAIN"/>
    <property type="match status" value="1"/>
</dbReference>
<evidence type="ECO:0000256" key="1">
    <source>
        <dbReference type="ARBA" id="ARBA00000427"/>
    </source>
</evidence>
<dbReference type="Gene3D" id="2.60.120.200">
    <property type="match status" value="1"/>
</dbReference>
<keyword evidence="9" id="KW-1185">Reference proteome</keyword>
<dbReference type="Pfam" id="PF13088">
    <property type="entry name" value="BNR_2"/>
    <property type="match status" value="1"/>
</dbReference>
<dbReference type="GO" id="GO:0004308">
    <property type="term" value="F:exo-alpha-sialidase activity"/>
    <property type="evidence" value="ECO:0007669"/>
    <property type="project" value="UniProtKB-EC"/>
</dbReference>
<dbReference type="InParanoid" id="A0A1M6KLJ9"/>
<accession>A0A1M6KLJ9</accession>
<dbReference type="STRING" id="1123071.SAMN02745181_2140"/>
<dbReference type="InterPro" id="IPR026856">
    <property type="entry name" value="Sialidase_fam"/>
</dbReference>
<dbReference type="InterPro" id="IPR001791">
    <property type="entry name" value="Laminin_G"/>
</dbReference>